<name>A0ABQ8XLC1_9EUKA</name>
<evidence type="ECO:0000256" key="3">
    <source>
        <dbReference type="ARBA" id="ARBA00023224"/>
    </source>
</evidence>
<dbReference type="SMART" id="SM00275">
    <property type="entry name" value="G_alpha"/>
    <property type="match status" value="1"/>
</dbReference>
<keyword evidence="1" id="KW-0547">Nucleotide-binding</keyword>
<accession>A0ABQ8XLC1</accession>
<evidence type="ECO:0000313" key="5">
    <source>
        <dbReference type="EMBL" id="KAJ6233410.1"/>
    </source>
</evidence>
<keyword evidence="3" id="KW-0807">Transducer</keyword>
<dbReference type="EMBL" id="JAOAOG010000276">
    <property type="protein sequence ID" value="KAJ6233410.1"/>
    <property type="molecule type" value="Genomic_DNA"/>
</dbReference>
<dbReference type="Gene3D" id="1.10.400.10">
    <property type="entry name" value="GI Alpha 1, domain 2-like"/>
    <property type="match status" value="1"/>
</dbReference>
<protein>
    <submittedName>
        <fullName evidence="5">Gtp-binding protein alpha subunit</fullName>
    </submittedName>
</protein>
<feature type="compositionally biased region" description="Polar residues" evidence="4">
    <location>
        <begin position="1"/>
        <end position="11"/>
    </location>
</feature>
<organism evidence="5 6">
    <name type="scientific">Anaeramoeba flamelloides</name>
    <dbReference type="NCBI Taxonomy" id="1746091"/>
    <lineage>
        <taxon>Eukaryota</taxon>
        <taxon>Metamonada</taxon>
        <taxon>Anaeramoebidae</taxon>
        <taxon>Anaeramoeba</taxon>
    </lineage>
</organism>
<evidence type="ECO:0000256" key="2">
    <source>
        <dbReference type="ARBA" id="ARBA00023134"/>
    </source>
</evidence>
<dbReference type="InterPro" id="IPR027417">
    <property type="entry name" value="P-loop_NTPase"/>
</dbReference>
<proteinExistence type="predicted"/>
<sequence>MGNKGTTQNQKEVNRSPKISKLKRRRSARIDKMLIKDQLRRSKEFSILVFGNENISSGVLINTLKRTKKYSQSKIEQLKPKVITNFLGPIVSTIRSLDPESINENTKKSSNYLKSLTTYDQMNYSKIYKNLKTIWKDQSVQKQCLNHHNRNVIKYFFNNYERYFSEEFELTLDDVLISKNSYDSGVEKFNIKIDGIKLNIINVTKPIMNGKWLNIFDNVNLIIYCASLTDYNRQSTQIRNKNRLVETIETFGSICRLECLKTIPITLFLGQKQSFYRKLEKNKLSKFFKGFRSDGDSKRALGFIKKKFLTEAKKVSTDRKFFDFIIEDNSLDEISDLFRIISNLIRQEVDKK</sequence>
<dbReference type="Proteomes" id="UP001150062">
    <property type="component" value="Unassembled WGS sequence"/>
</dbReference>
<evidence type="ECO:0000256" key="1">
    <source>
        <dbReference type="ARBA" id="ARBA00022741"/>
    </source>
</evidence>
<keyword evidence="2" id="KW-0342">GTP-binding</keyword>
<feature type="region of interest" description="Disordered" evidence="4">
    <location>
        <begin position="1"/>
        <end position="23"/>
    </location>
</feature>
<dbReference type="Gene3D" id="3.40.50.300">
    <property type="entry name" value="P-loop containing nucleotide triphosphate hydrolases"/>
    <property type="match status" value="1"/>
</dbReference>
<dbReference type="PANTHER" id="PTHR10218">
    <property type="entry name" value="GTP-BINDING PROTEIN ALPHA SUBUNIT"/>
    <property type="match status" value="1"/>
</dbReference>
<evidence type="ECO:0000256" key="4">
    <source>
        <dbReference type="SAM" id="MobiDB-lite"/>
    </source>
</evidence>
<dbReference type="SUPFAM" id="SSF52540">
    <property type="entry name" value="P-loop containing nucleoside triphosphate hydrolases"/>
    <property type="match status" value="1"/>
</dbReference>
<dbReference type="SUPFAM" id="SSF47895">
    <property type="entry name" value="Transducin (alpha subunit), insertion domain"/>
    <property type="match status" value="1"/>
</dbReference>
<dbReference type="InterPro" id="IPR001019">
    <property type="entry name" value="Gprotein_alpha_su"/>
</dbReference>
<dbReference type="PROSITE" id="PS51882">
    <property type="entry name" value="G_ALPHA"/>
    <property type="match status" value="1"/>
</dbReference>
<gene>
    <name evidence="5" type="ORF">M0813_29714</name>
</gene>
<keyword evidence="6" id="KW-1185">Reference proteome</keyword>
<dbReference type="Pfam" id="PF00503">
    <property type="entry name" value="G-alpha"/>
    <property type="match status" value="1"/>
</dbReference>
<reference evidence="5" key="1">
    <citation type="submission" date="2022-08" db="EMBL/GenBank/DDBJ databases">
        <title>Novel sulfate-reducing endosymbionts in the free-living metamonad Anaeramoeba.</title>
        <authorList>
            <person name="Jerlstrom-Hultqvist J."/>
            <person name="Cepicka I."/>
            <person name="Gallot-Lavallee L."/>
            <person name="Salas-Leiva D."/>
            <person name="Curtis B.A."/>
            <person name="Zahonova K."/>
            <person name="Pipaliya S."/>
            <person name="Dacks J."/>
            <person name="Roger A.J."/>
        </authorList>
    </citation>
    <scope>NUCLEOTIDE SEQUENCE</scope>
    <source>
        <strain evidence="5">Schooner1</strain>
    </source>
</reference>
<dbReference type="InterPro" id="IPR011025">
    <property type="entry name" value="GproteinA_insert"/>
</dbReference>
<evidence type="ECO:0000313" key="6">
    <source>
        <dbReference type="Proteomes" id="UP001150062"/>
    </source>
</evidence>
<comment type="caution">
    <text evidence="5">The sequence shown here is derived from an EMBL/GenBank/DDBJ whole genome shotgun (WGS) entry which is preliminary data.</text>
</comment>
<dbReference type="PANTHER" id="PTHR10218:SF199">
    <property type="entry name" value="G-PROTEIN ALPHA SUBUNIT FAMILY PROTEIN"/>
    <property type="match status" value="1"/>
</dbReference>